<evidence type="ECO:0000256" key="2">
    <source>
        <dbReference type="ARBA" id="ARBA00022980"/>
    </source>
</evidence>
<gene>
    <name evidence="5" type="ORF">T552_02994</name>
</gene>
<evidence type="ECO:0000259" key="4">
    <source>
        <dbReference type="Pfam" id="PF01778"/>
    </source>
</evidence>
<keyword evidence="6" id="KW-1185">Reference proteome</keyword>
<dbReference type="EMBL" id="LFVZ01000014">
    <property type="protein sequence ID" value="KTW26099.1"/>
    <property type="molecule type" value="Genomic_DNA"/>
</dbReference>
<comment type="caution">
    <text evidence="5">The sequence shown here is derived from an EMBL/GenBank/DDBJ whole genome shotgun (WGS) entry which is preliminary data.</text>
</comment>
<proteinExistence type="inferred from homology"/>
<feature type="domain" description="Ribosomal eL28/Mak16" evidence="4">
    <location>
        <begin position="23"/>
        <end position="143"/>
    </location>
</feature>
<dbReference type="AlphaFoldDB" id="A0A0W4ZCL6"/>
<evidence type="ECO:0000256" key="1">
    <source>
        <dbReference type="ARBA" id="ARBA00007926"/>
    </source>
</evidence>
<evidence type="ECO:0000313" key="6">
    <source>
        <dbReference type="Proteomes" id="UP000054454"/>
    </source>
</evidence>
<dbReference type="Proteomes" id="UP000054454">
    <property type="component" value="Unassembled WGS sequence"/>
</dbReference>
<accession>A0A0W4ZCL6</accession>
<dbReference type="GeneID" id="28937717"/>
<reference evidence="6" key="1">
    <citation type="journal article" date="2016" name="Nat. Commun.">
        <title>Genome analysis of three Pneumocystis species reveals adaptation mechanisms to life exclusively in mammalian hosts.</title>
        <authorList>
            <person name="Ma L."/>
            <person name="Chen Z."/>
            <person name="Huang D.W."/>
            <person name="Kutty G."/>
            <person name="Ishihara M."/>
            <person name="Wang H."/>
            <person name="Abouelleil A."/>
            <person name="Bishop L."/>
            <person name="Davey E."/>
            <person name="Deng R."/>
            <person name="Deng X."/>
            <person name="Fan L."/>
            <person name="Fantoni G."/>
            <person name="Fitzgerald M."/>
            <person name="Gogineni E."/>
            <person name="Goldberg J.M."/>
            <person name="Handley G."/>
            <person name="Hu X."/>
            <person name="Huber C."/>
            <person name="Jiao X."/>
            <person name="Jones K."/>
            <person name="Levin J.Z."/>
            <person name="Liu Y."/>
            <person name="Macdonald P."/>
            <person name="Melnikov A."/>
            <person name="Raley C."/>
            <person name="Sassi M."/>
            <person name="Sherman B.T."/>
            <person name="Song X."/>
            <person name="Sykes S."/>
            <person name="Tran B."/>
            <person name="Walsh L."/>
            <person name="Xia Y."/>
            <person name="Yang J."/>
            <person name="Young S."/>
            <person name="Zeng Q."/>
            <person name="Zheng X."/>
            <person name="Stephens R."/>
            <person name="Nusbaum C."/>
            <person name="Birren B.W."/>
            <person name="Azadi P."/>
            <person name="Lempicki R.A."/>
            <person name="Cuomo C.A."/>
            <person name="Kovacs J.A."/>
        </authorList>
    </citation>
    <scope>NUCLEOTIDE SEQUENCE [LARGE SCALE GENOMIC DNA]</scope>
    <source>
        <strain evidence="6">B80</strain>
    </source>
</reference>
<dbReference type="GO" id="GO:0005840">
    <property type="term" value="C:ribosome"/>
    <property type="evidence" value="ECO:0007669"/>
    <property type="project" value="UniProtKB-KW"/>
</dbReference>
<evidence type="ECO:0000313" key="5">
    <source>
        <dbReference type="EMBL" id="KTW26099.1"/>
    </source>
</evidence>
<dbReference type="GO" id="GO:0006412">
    <property type="term" value="P:translation"/>
    <property type="evidence" value="ECO:0007669"/>
    <property type="project" value="InterPro"/>
</dbReference>
<dbReference type="GO" id="GO:0003735">
    <property type="term" value="F:structural constituent of ribosome"/>
    <property type="evidence" value="ECO:0007669"/>
    <property type="project" value="InterPro"/>
</dbReference>
<dbReference type="RefSeq" id="XP_018224643.1">
    <property type="nucleotide sequence ID" value="XM_018371514.1"/>
</dbReference>
<protein>
    <recommendedName>
        <fullName evidence="4">Ribosomal eL28/Mak16 domain-containing protein</fullName>
    </recommendedName>
</protein>
<dbReference type="InterPro" id="IPR029004">
    <property type="entry name" value="Ribosomal_eL28/Mak16"/>
</dbReference>
<dbReference type="InterPro" id="IPR002672">
    <property type="entry name" value="Ribosomal_eL28"/>
</dbReference>
<evidence type="ECO:0000256" key="3">
    <source>
        <dbReference type="ARBA" id="ARBA00023274"/>
    </source>
</evidence>
<keyword evidence="3" id="KW-0687">Ribonucleoprotein</keyword>
<comment type="similarity">
    <text evidence="1">Belongs to the eukaryotic ribosomal protein eL28 family.</text>
</comment>
<keyword evidence="2" id="KW-0689">Ribosomal protein</keyword>
<dbReference type="PANTHER" id="PTHR10544">
    <property type="entry name" value="60S RIBOSOMAL PROTEIN L28"/>
    <property type="match status" value="1"/>
</dbReference>
<dbReference type="GO" id="GO:1990904">
    <property type="term" value="C:ribonucleoprotein complex"/>
    <property type="evidence" value="ECO:0007669"/>
    <property type="project" value="UniProtKB-KW"/>
</dbReference>
<dbReference type="OrthoDB" id="338850at2759"/>
<organism evidence="5 6">
    <name type="scientific">Pneumocystis carinii (strain B80)</name>
    <name type="common">Rat pneumocystis pneumonia agent</name>
    <name type="synonym">Pneumocystis carinii f. sp. carinii</name>
    <dbReference type="NCBI Taxonomy" id="1408658"/>
    <lineage>
        <taxon>Eukaryota</taxon>
        <taxon>Fungi</taxon>
        <taxon>Dikarya</taxon>
        <taxon>Ascomycota</taxon>
        <taxon>Taphrinomycotina</taxon>
        <taxon>Pneumocystomycetes</taxon>
        <taxon>Pneumocystaceae</taxon>
        <taxon>Pneumocystis</taxon>
    </lineage>
</organism>
<name>A0A0W4ZCL6_PNEC8</name>
<dbReference type="Pfam" id="PF01778">
    <property type="entry name" value="Ribosomal_L28e"/>
    <property type="match status" value="1"/>
</dbReference>
<sequence>MGNLKDNSLLNKPNFYESLSGDVVWSCLKKNASFLVKQRVGKPVVFSREKVNLVNKHVYSYCGLLNDKGLGIESGKNNKGLVVFMKNCHLEGRNRPSSMLRKVYYGPKSHCYTVQRIKRLLVKKEYSLKLQSAAISRAALLLSSQTVKKPLPEKKSRKKV</sequence>
<dbReference type="VEuPathDB" id="FungiDB:T552_02994"/>
<dbReference type="Gene3D" id="3.30.390.110">
    <property type="match status" value="1"/>
</dbReference>